<evidence type="ECO:0000256" key="1">
    <source>
        <dbReference type="ARBA" id="ARBA00009080"/>
    </source>
</evidence>
<dbReference type="Gene3D" id="1.10.1040.10">
    <property type="entry name" value="N-(1-d-carboxylethyl)-l-norvaline Dehydrogenase, domain 2"/>
    <property type="match status" value="1"/>
</dbReference>
<gene>
    <name evidence="7" type="ORF">MUB46_14575</name>
</gene>
<dbReference type="Proteomes" id="UP001320898">
    <property type="component" value="Unassembled WGS sequence"/>
</dbReference>
<dbReference type="PIRSF" id="PIRSF000103">
    <property type="entry name" value="HIBADH"/>
    <property type="match status" value="1"/>
</dbReference>
<dbReference type="Pfam" id="PF03446">
    <property type="entry name" value="NAD_binding_2"/>
    <property type="match status" value="1"/>
</dbReference>
<accession>A0AAW5R2M2</accession>
<dbReference type="SUPFAM" id="SSF51735">
    <property type="entry name" value="NAD(P)-binding Rossmann-fold domains"/>
    <property type="match status" value="1"/>
</dbReference>
<dbReference type="InterPro" id="IPR015815">
    <property type="entry name" value="HIBADH-related"/>
</dbReference>
<dbReference type="InterPro" id="IPR036291">
    <property type="entry name" value="NAD(P)-bd_dom_sf"/>
</dbReference>
<dbReference type="PROSITE" id="PS00895">
    <property type="entry name" value="3_HYDROXYISOBUT_DH"/>
    <property type="match status" value="1"/>
</dbReference>
<evidence type="ECO:0000256" key="3">
    <source>
        <dbReference type="ARBA" id="ARBA00023027"/>
    </source>
</evidence>
<evidence type="ECO:0000313" key="8">
    <source>
        <dbReference type="Proteomes" id="UP001320898"/>
    </source>
</evidence>
<name>A0AAW5R2M2_9HYPH</name>
<dbReference type="AlphaFoldDB" id="A0AAW5R2M2"/>
<dbReference type="GO" id="GO:0016491">
    <property type="term" value="F:oxidoreductase activity"/>
    <property type="evidence" value="ECO:0007669"/>
    <property type="project" value="UniProtKB-KW"/>
</dbReference>
<dbReference type="PANTHER" id="PTHR43060">
    <property type="entry name" value="3-HYDROXYISOBUTYRATE DEHYDROGENASE-LIKE 1, MITOCHONDRIAL-RELATED"/>
    <property type="match status" value="1"/>
</dbReference>
<dbReference type="GO" id="GO:0051287">
    <property type="term" value="F:NAD binding"/>
    <property type="evidence" value="ECO:0007669"/>
    <property type="project" value="InterPro"/>
</dbReference>
<dbReference type="PANTHER" id="PTHR43060:SF15">
    <property type="entry name" value="3-HYDROXYISOBUTYRATE DEHYDROGENASE-LIKE 1, MITOCHONDRIAL-RELATED"/>
    <property type="match status" value="1"/>
</dbReference>
<sequence length="296" mass="29669">MNIGFVGLGAMGLPMARNLVAAGHVVAGCDVRREPVDALAAAGGRAAAAPADAAHDADVLILMVVNADQAEAVLFGEGGAASGLKRGAVVVASCTQPAARAKSLAARLDELGVLLLDAPVSGGVVGAEQGTLSIMASGPDAAFDKAAPVFDVLGKAVWRMGAEPGLGSMMKTVNQLMCGAHIAVAAEAMSLAARAGLDPNLAQDVLMAGAAASWMLGNRGPRMLQSDPPVTSAVDIFVKDLDIVLDAGRDLKAALPLAAAAHQMFLGASGMGAGSEDDSQVLKAYENLSGIKVPRD</sequence>
<evidence type="ECO:0000313" key="7">
    <source>
        <dbReference type="EMBL" id="MCT8973088.1"/>
    </source>
</evidence>
<dbReference type="SUPFAM" id="SSF48179">
    <property type="entry name" value="6-phosphogluconate dehydrogenase C-terminal domain-like"/>
    <property type="match status" value="1"/>
</dbReference>
<keyword evidence="8" id="KW-1185">Reference proteome</keyword>
<dbReference type="GO" id="GO:0050661">
    <property type="term" value="F:NADP binding"/>
    <property type="evidence" value="ECO:0007669"/>
    <property type="project" value="InterPro"/>
</dbReference>
<dbReference type="InterPro" id="IPR013328">
    <property type="entry name" value="6PGD_dom2"/>
</dbReference>
<keyword evidence="3" id="KW-0520">NAD</keyword>
<dbReference type="EMBL" id="JALIDZ010000006">
    <property type="protein sequence ID" value="MCT8973088.1"/>
    <property type="molecule type" value="Genomic_DNA"/>
</dbReference>
<feature type="domain" description="6-phosphogluconate dehydrogenase NADP-binding" evidence="5">
    <location>
        <begin position="2"/>
        <end position="158"/>
    </location>
</feature>
<dbReference type="InterPro" id="IPR029154">
    <property type="entry name" value="HIBADH-like_NADP-bd"/>
</dbReference>
<dbReference type="InterPro" id="IPR002204">
    <property type="entry name" value="3-OH-isobutyrate_DH-rel_CS"/>
</dbReference>
<dbReference type="InterPro" id="IPR006115">
    <property type="entry name" value="6PGDH_NADP-bd"/>
</dbReference>
<comment type="caution">
    <text evidence="7">The sequence shown here is derived from an EMBL/GenBank/DDBJ whole genome shotgun (WGS) entry which is preliminary data.</text>
</comment>
<comment type="similarity">
    <text evidence="1">Belongs to the HIBADH-related family.</text>
</comment>
<feature type="domain" description="3-hydroxyisobutyrate dehydrogenase-like NAD-binding" evidence="6">
    <location>
        <begin position="165"/>
        <end position="285"/>
    </location>
</feature>
<evidence type="ECO:0000256" key="4">
    <source>
        <dbReference type="PIRSR" id="PIRSR000103-1"/>
    </source>
</evidence>
<reference evidence="7 8" key="1">
    <citation type="submission" date="2022-04" db="EMBL/GenBank/DDBJ databases">
        <authorList>
            <person name="Ye Y.-Q."/>
            <person name="Du Z.-J."/>
        </authorList>
    </citation>
    <scope>NUCLEOTIDE SEQUENCE [LARGE SCALE GENOMIC DNA]</scope>
    <source>
        <strain evidence="7 8">A6E488</strain>
    </source>
</reference>
<dbReference type="RefSeq" id="WP_261616670.1">
    <property type="nucleotide sequence ID" value="NZ_JALIDZ010000006.1"/>
</dbReference>
<evidence type="ECO:0000259" key="6">
    <source>
        <dbReference type="Pfam" id="PF14833"/>
    </source>
</evidence>
<dbReference type="InterPro" id="IPR008927">
    <property type="entry name" value="6-PGluconate_DH-like_C_sf"/>
</dbReference>
<evidence type="ECO:0000256" key="2">
    <source>
        <dbReference type="ARBA" id="ARBA00023002"/>
    </source>
</evidence>
<evidence type="ECO:0000259" key="5">
    <source>
        <dbReference type="Pfam" id="PF03446"/>
    </source>
</evidence>
<dbReference type="Gene3D" id="3.40.50.720">
    <property type="entry name" value="NAD(P)-binding Rossmann-like Domain"/>
    <property type="match status" value="1"/>
</dbReference>
<dbReference type="Pfam" id="PF14833">
    <property type="entry name" value="NAD_binding_11"/>
    <property type="match status" value="1"/>
</dbReference>
<organism evidence="7 8">
    <name type="scientific">Microbaculum marinisediminis</name>
    <dbReference type="NCBI Taxonomy" id="2931392"/>
    <lineage>
        <taxon>Bacteria</taxon>
        <taxon>Pseudomonadati</taxon>
        <taxon>Pseudomonadota</taxon>
        <taxon>Alphaproteobacteria</taxon>
        <taxon>Hyphomicrobiales</taxon>
        <taxon>Tepidamorphaceae</taxon>
        <taxon>Microbaculum</taxon>
    </lineage>
</organism>
<protein>
    <submittedName>
        <fullName evidence="7">NAD(P)-dependent oxidoreductase</fullName>
    </submittedName>
</protein>
<proteinExistence type="inferred from homology"/>
<feature type="active site" evidence="4">
    <location>
        <position position="171"/>
    </location>
</feature>
<keyword evidence="2" id="KW-0560">Oxidoreductase</keyword>
<dbReference type="GO" id="GO:0016054">
    <property type="term" value="P:organic acid catabolic process"/>
    <property type="evidence" value="ECO:0007669"/>
    <property type="project" value="UniProtKB-ARBA"/>
</dbReference>